<name>A0A4R4Y5S7_9ACTN</name>
<evidence type="ECO:0000313" key="2">
    <source>
        <dbReference type="EMBL" id="TDD39150.1"/>
    </source>
</evidence>
<comment type="caution">
    <text evidence="2">The sequence shown here is derived from an EMBL/GenBank/DDBJ whole genome shotgun (WGS) entry which is preliminary data.</text>
</comment>
<dbReference type="PANTHER" id="PTHR45688:SF13">
    <property type="entry name" value="ALANINE--GLYOXYLATE AMINOTRANSFERASE 2-LIKE"/>
    <property type="match status" value="1"/>
</dbReference>
<sequence length="117" mass="12490">MARSTPASRSSPVNVRRKSCASGAAVALTVFDVIEHDKLVERAARPGGQLTDRLLRLRHRFDVVGDVRGRGLFQGMELVKAAADALGATLGDTRSIELRLTALAQADHTEAGAHFGE</sequence>
<dbReference type="GO" id="GO:0008483">
    <property type="term" value="F:transaminase activity"/>
    <property type="evidence" value="ECO:0007669"/>
    <property type="project" value="UniProtKB-KW"/>
</dbReference>
<dbReference type="OrthoDB" id="9801834at2"/>
<proteinExistence type="inferred from homology"/>
<dbReference type="InterPro" id="IPR015424">
    <property type="entry name" value="PyrdxlP-dep_Trfase"/>
</dbReference>
<dbReference type="PANTHER" id="PTHR45688">
    <property type="match status" value="1"/>
</dbReference>
<dbReference type="SUPFAM" id="SSF53383">
    <property type="entry name" value="PLP-dependent transferases"/>
    <property type="match status" value="1"/>
</dbReference>
<keyword evidence="3" id="KW-1185">Reference proteome</keyword>
<evidence type="ECO:0000313" key="3">
    <source>
        <dbReference type="Proteomes" id="UP000295302"/>
    </source>
</evidence>
<dbReference type="Gene3D" id="3.90.1150.10">
    <property type="entry name" value="Aspartate Aminotransferase, domain 1"/>
    <property type="match status" value="1"/>
</dbReference>
<keyword evidence="2" id="KW-0032">Aminotransferase</keyword>
<comment type="similarity">
    <text evidence="1">Belongs to the class-III pyridoxal-phosphate-dependent aminotransferase family.</text>
</comment>
<dbReference type="GO" id="GO:0030170">
    <property type="term" value="F:pyridoxal phosphate binding"/>
    <property type="evidence" value="ECO:0007669"/>
    <property type="project" value="InterPro"/>
</dbReference>
<dbReference type="Proteomes" id="UP000295302">
    <property type="component" value="Unassembled WGS sequence"/>
</dbReference>
<protein>
    <submittedName>
        <fullName evidence="2">Aminotransferase class III-fold pyridoxal phosphate-dependent enzyme</fullName>
    </submittedName>
</protein>
<reference evidence="2 3" key="1">
    <citation type="submission" date="2019-03" db="EMBL/GenBank/DDBJ databases">
        <title>Draft genome sequences of novel Actinobacteria.</title>
        <authorList>
            <person name="Sahin N."/>
            <person name="Ay H."/>
            <person name="Saygin H."/>
        </authorList>
    </citation>
    <scope>NUCLEOTIDE SEQUENCE [LARGE SCALE GENOMIC DNA]</scope>
    <source>
        <strain evidence="2 3">CH32</strain>
    </source>
</reference>
<dbReference type="InterPro" id="IPR005814">
    <property type="entry name" value="Aminotrans_3"/>
</dbReference>
<dbReference type="EMBL" id="SMKQ01000170">
    <property type="protein sequence ID" value="TDD39150.1"/>
    <property type="molecule type" value="Genomic_DNA"/>
</dbReference>
<evidence type="ECO:0000256" key="1">
    <source>
        <dbReference type="ARBA" id="ARBA00008954"/>
    </source>
</evidence>
<dbReference type="InterPro" id="IPR015422">
    <property type="entry name" value="PyrdxlP-dep_Trfase_small"/>
</dbReference>
<organism evidence="2 3">
    <name type="scientific">Nonomuraea terrae</name>
    <dbReference type="NCBI Taxonomy" id="2530383"/>
    <lineage>
        <taxon>Bacteria</taxon>
        <taxon>Bacillati</taxon>
        <taxon>Actinomycetota</taxon>
        <taxon>Actinomycetes</taxon>
        <taxon>Streptosporangiales</taxon>
        <taxon>Streptosporangiaceae</taxon>
        <taxon>Nonomuraea</taxon>
    </lineage>
</organism>
<accession>A0A4R4Y5S7</accession>
<dbReference type="Pfam" id="PF00202">
    <property type="entry name" value="Aminotran_3"/>
    <property type="match status" value="1"/>
</dbReference>
<dbReference type="AlphaFoldDB" id="A0A4R4Y5S7"/>
<gene>
    <name evidence="2" type="ORF">E1286_35550</name>
</gene>
<keyword evidence="2" id="KW-0808">Transferase</keyword>